<keyword evidence="1" id="KW-1133">Transmembrane helix</keyword>
<keyword evidence="1" id="KW-0472">Membrane</keyword>
<reference evidence="2" key="1">
    <citation type="submission" date="2015-04" db="UniProtKB">
        <authorList>
            <consortium name="EnsemblPlants"/>
        </authorList>
    </citation>
    <scope>IDENTIFICATION</scope>
</reference>
<name>A0A0E0BNC6_9ORYZ</name>
<dbReference type="AlphaFoldDB" id="A0A0E0BNC6"/>
<accession>A0A0E0BNC6</accession>
<dbReference type="EnsemblPlants" id="OGLUM12G02110.1">
    <property type="protein sequence ID" value="OGLUM12G02110.1"/>
    <property type="gene ID" value="OGLUM12G02110"/>
</dbReference>
<sequence length="69" mass="7862">MIVTYLAMLNLGLHLFLSWLLTVQFHLGLAGVMGSMVIAYWIPVFGQLAFVFFVWNCGTTQFWFSSLVI</sequence>
<dbReference type="STRING" id="40148.A0A0E0BNC6"/>
<dbReference type="Proteomes" id="UP000026961">
    <property type="component" value="Chromosome 12"/>
</dbReference>
<dbReference type="Gramene" id="OGLUM12G02110.1">
    <property type="protein sequence ID" value="OGLUM12G02110.1"/>
    <property type="gene ID" value="OGLUM12G02110"/>
</dbReference>
<keyword evidence="3" id="KW-1185">Reference proteome</keyword>
<feature type="transmembrane region" description="Helical" evidence="1">
    <location>
        <begin position="40"/>
        <end position="64"/>
    </location>
</feature>
<organism evidence="2">
    <name type="scientific">Oryza glumipatula</name>
    <dbReference type="NCBI Taxonomy" id="40148"/>
    <lineage>
        <taxon>Eukaryota</taxon>
        <taxon>Viridiplantae</taxon>
        <taxon>Streptophyta</taxon>
        <taxon>Embryophyta</taxon>
        <taxon>Tracheophyta</taxon>
        <taxon>Spermatophyta</taxon>
        <taxon>Magnoliopsida</taxon>
        <taxon>Liliopsida</taxon>
        <taxon>Poales</taxon>
        <taxon>Poaceae</taxon>
        <taxon>BOP clade</taxon>
        <taxon>Oryzoideae</taxon>
        <taxon>Oryzeae</taxon>
        <taxon>Oryzinae</taxon>
        <taxon>Oryza</taxon>
    </lineage>
</organism>
<dbReference type="HOGENOM" id="CLU_2779946_0_0_1"/>
<reference evidence="2" key="2">
    <citation type="submission" date="2018-05" db="EMBL/GenBank/DDBJ databases">
        <title>OgluRS3 (Oryza glumaepatula Reference Sequence Version 3).</title>
        <authorList>
            <person name="Zhang J."/>
            <person name="Kudrna D."/>
            <person name="Lee S."/>
            <person name="Talag J."/>
            <person name="Welchert J."/>
            <person name="Wing R.A."/>
        </authorList>
    </citation>
    <scope>NUCLEOTIDE SEQUENCE [LARGE SCALE GENOMIC DNA]</scope>
</reference>
<keyword evidence="1" id="KW-0812">Transmembrane</keyword>
<protein>
    <submittedName>
        <fullName evidence="2">Uncharacterized protein</fullName>
    </submittedName>
</protein>
<evidence type="ECO:0000313" key="2">
    <source>
        <dbReference type="EnsemblPlants" id="OGLUM12G02110.1"/>
    </source>
</evidence>
<proteinExistence type="predicted"/>
<evidence type="ECO:0000313" key="3">
    <source>
        <dbReference type="Proteomes" id="UP000026961"/>
    </source>
</evidence>
<evidence type="ECO:0000256" key="1">
    <source>
        <dbReference type="SAM" id="Phobius"/>
    </source>
</evidence>